<dbReference type="PANTHER" id="PTHR32121">
    <property type="entry name" value="PCNA-INTERACTING PARTNER"/>
    <property type="match status" value="1"/>
</dbReference>
<feature type="region of interest" description="Disordered" evidence="12">
    <location>
        <begin position="524"/>
        <end position="562"/>
    </location>
</feature>
<evidence type="ECO:0000256" key="10">
    <source>
        <dbReference type="ARBA" id="ARBA00031632"/>
    </source>
</evidence>
<evidence type="ECO:0000256" key="11">
    <source>
        <dbReference type="ARBA" id="ARBA00032731"/>
    </source>
</evidence>
<evidence type="ECO:0000256" key="6">
    <source>
        <dbReference type="ARBA" id="ARBA00022763"/>
    </source>
</evidence>
<dbReference type="PANTHER" id="PTHR32121:SF0">
    <property type="entry name" value="PCNA-INTERACTING PARTNER"/>
    <property type="match status" value="1"/>
</dbReference>
<dbReference type="InterPro" id="IPR027417">
    <property type="entry name" value="P-loop_NTPase"/>
</dbReference>
<dbReference type="AlphaFoldDB" id="A0A7K6RC34"/>
<evidence type="ECO:0000256" key="1">
    <source>
        <dbReference type="ARBA" id="ARBA00004123"/>
    </source>
</evidence>
<dbReference type="GO" id="GO:0005737">
    <property type="term" value="C:cytoplasm"/>
    <property type="evidence" value="ECO:0007669"/>
    <property type="project" value="UniProtKB-SubCell"/>
</dbReference>
<organism evidence="13 14">
    <name type="scientific">Climacteris rufus</name>
    <name type="common">rufous treecreeper</name>
    <dbReference type="NCBI Taxonomy" id="47695"/>
    <lineage>
        <taxon>Eukaryota</taxon>
        <taxon>Metazoa</taxon>
        <taxon>Chordata</taxon>
        <taxon>Craniata</taxon>
        <taxon>Vertebrata</taxon>
        <taxon>Euteleostomi</taxon>
        <taxon>Archelosauria</taxon>
        <taxon>Archosauria</taxon>
        <taxon>Dinosauria</taxon>
        <taxon>Saurischia</taxon>
        <taxon>Theropoda</taxon>
        <taxon>Coelurosauria</taxon>
        <taxon>Aves</taxon>
        <taxon>Neognathae</taxon>
        <taxon>Neoaves</taxon>
        <taxon>Telluraves</taxon>
        <taxon>Australaves</taxon>
        <taxon>Passeriformes</taxon>
        <taxon>Climacteridae</taxon>
        <taxon>Climacteris</taxon>
    </lineage>
</organism>
<keyword evidence="7" id="KW-0238">DNA-binding</keyword>
<dbReference type="OrthoDB" id="6427080at2759"/>
<reference evidence="13 14" key="1">
    <citation type="submission" date="2019-09" db="EMBL/GenBank/DDBJ databases">
        <title>Bird 10,000 Genomes (B10K) Project - Family phase.</title>
        <authorList>
            <person name="Zhang G."/>
        </authorList>
    </citation>
    <scope>NUCLEOTIDE SEQUENCE [LARGE SCALE GENOMIC DNA]</scope>
    <source>
        <strain evidence="13">B10K-DU-029-53</strain>
    </source>
</reference>
<evidence type="ECO:0000256" key="9">
    <source>
        <dbReference type="ARBA" id="ARBA00023242"/>
    </source>
</evidence>
<evidence type="ECO:0000256" key="3">
    <source>
        <dbReference type="ARBA" id="ARBA00009135"/>
    </source>
</evidence>
<dbReference type="GO" id="GO:0003677">
    <property type="term" value="F:DNA binding"/>
    <property type="evidence" value="ECO:0007669"/>
    <property type="project" value="UniProtKB-KW"/>
</dbReference>
<dbReference type="Proteomes" id="UP000580879">
    <property type="component" value="Unassembled WGS sequence"/>
</dbReference>
<dbReference type="InterPro" id="IPR038932">
    <property type="entry name" value="PARPBP"/>
</dbReference>
<evidence type="ECO:0000256" key="8">
    <source>
        <dbReference type="ARBA" id="ARBA00023204"/>
    </source>
</evidence>
<keyword evidence="5" id="KW-0963">Cytoplasm</keyword>
<name>A0A7K6RC34_9PASS</name>
<evidence type="ECO:0000256" key="2">
    <source>
        <dbReference type="ARBA" id="ARBA00004496"/>
    </source>
</evidence>
<dbReference type="FunFam" id="1.10.486.10:FF:000004">
    <property type="entry name" value="PCNA-interacting partner isoform X3"/>
    <property type="match status" value="1"/>
</dbReference>
<dbReference type="SUPFAM" id="SSF52540">
    <property type="entry name" value="P-loop containing nucleoside triphosphate hydrolases"/>
    <property type="match status" value="1"/>
</dbReference>
<evidence type="ECO:0000256" key="4">
    <source>
        <dbReference type="ARBA" id="ARBA00014320"/>
    </source>
</evidence>
<evidence type="ECO:0000256" key="5">
    <source>
        <dbReference type="ARBA" id="ARBA00022490"/>
    </source>
</evidence>
<sequence>MITLQQKVLNLVQCFRRQWRLFCDSERTTVCGADCMLMALQLCMAEVNKQHCGDFTVSLSDVLETWNYLLHDKLELPYENMKEPENYADVKKAYNAFLIRSNMLDLIDICQKCYRLGLLPEDESISSVQLLEFISGIMNVRENNGSVLSTPKQINRQGQEDVKVTILAKKSVFSYLSVLVNSKDDLALAHILNVPDRGLGREAFTNLKHASQERKMSIFLMATSFIRTMELGGRDCASSLYDSLRAHVKGLSSFVNFIDKLQEIVGEVLNPRIAGGRILSTVKMHLIKGRSNGDPFCQAVEEVVQDLDLKIKNIIDSQQETLTASTTGVSPARVMGLLFSLACFFLNVTRDNLSYMRHYFPPIGNVAVVLVLRRICGLRTLTNLGILEVHCNFTVYRNPSKKKAPQSKNPGLPFSYLYFQMKQSSIKSQFACTYKNDLSERSGQRSLAILTRKHPAPKQHLKAGKCKEGTNSCLDVPVLGTISESVHQTRSCTEMGKLSCQPRNKNSEKEQMDLNNDKVVCDKESEPSLQKNAKRLKTSNNSQKELDSKIGGKRKQTKTASKNKLIAGQAKLTHFFQM</sequence>
<keyword evidence="6" id="KW-0227">DNA damage</keyword>
<evidence type="ECO:0000256" key="7">
    <source>
        <dbReference type="ARBA" id="ARBA00023125"/>
    </source>
</evidence>
<keyword evidence="14" id="KW-1185">Reference proteome</keyword>
<evidence type="ECO:0000256" key="12">
    <source>
        <dbReference type="SAM" id="MobiDB-lite"/>
    </source>
</evidence>
<dbReference type="GO" id="GO:2000042">
    <property type="term" value="P:negative regulation of double-strand break repair via homologous recombination"/>
    <property type="evidence" value="ECO:0007669"/>
    <property type="project" value="InterPro"/>
</dbReference>
<dbReference type="GO" id="GO:0000785">
    <property type="term" value="C:chromatin"/>
    <property type="evidence" value="ECO:0007669"/>
    <property type="project" value="TreeGrafter"/>
</dbReference>
<evidence type="ECO:0000313" key="13">
    <source>
        <dbReference type="EMBL" id="NWW83338.1"/>
    </source>
</evidence>
<comment type="similarity">
    <text evidence="3">Belongs to the PARI family.</text>
</comment>
<comment type="caution">
    <text evidence="13">The sequence shown here is derived from an EMBL/GenBank/DDBJ whole genome shotgun (WGS) entry which is preliminary data.</text>
</comment>
<protein>
    <recommendedName>
        <fullName evidence="4">PCNA-interacting partner</fullName>
    </recommendedName>
    <alternativeName>
        <fullName evidence="10">PARP-1 binding protein</fullName>
    </alternativeName>
    <alternativeName>
        <fullName evidence="11">PARP1-binding protein</fullName>
    </alternativeName>
</protein>
<dbReference type="GO" id="GO:0006281">
    <property type="term" value="P:DNA repair"/>
    <property type="evidence" value="ECO:0007669"/>
    <property type="project" value="UniProtKB-KW"/>
</dbReference>
<gene>
    <name evidence="13" type="primary">Parpbp</name>
    <name evidence="13" type="ORF">CLIRUF_R11232</name>
</gene>
<feature type="non-terminal residue" evidence="13">
    <location>
        <position position="578"/>
    </location>
</feature>
<dbReference type="EMBL" id="VZRZ01008820">
    <property type="protein sequence ID" value="NWW83338.1"/>
    <property type="molecule type" value="Genomic_DNA"/>
</dbReference>
<dbReference type="GO" id="GO:0005634">
    <property type="term" value="C:nucleus"/>
    <property type="evidence" value="ECO:0007669"/>
    <property type="project" value="UniProtKB-SubCell"/>
</dbReference>
<feature type="non-terminal residue" evidence="13">
    <location>
        <position position="1"/>
    </location>
</feature>
<evidence type="ECO:0000313" key="14">
    <source>
        <dbReference type="Proteomes" id="UP000580879"/>
    </source>
</evidence>
<comment type="subcellular location">
    <subcellularLocation>
        <location evidence="2">Cytoplasm</location>
    </subcellularLocation>
    <subcellularLocation>
        <location evidence="1">Nucleus</location>
    </subcellularLocation>
</comment>
<proteinExistence type="inferred from homology"/>
<accession>A0A7K6RC34</accession>
<keyword evidence="8" id="KW-0234">DNA repair</keyword>
<dbReference type="Gene3D" id="1.10.486.10">
    <property type="entry name" value="PCRA, domain 4"/>
    <property type="match status" value="1"/>
</dbReference>
<keyword evidence="9" id="KW-0539">Nucleus</keyword>